<dbReference type="EMBL" id="JAFBBU010000001">
    <property type="protein sequence ID" value="MBM7472961.1"/>
    <property type="molecule type" value="Genomic_DNA"/>
</dbReference>
<accession>A0ABS2L781</accession>
<dbReference type="RefSeq" id="WP_205110066.1">
    <property type="nucleotide sequence ID" value="NZ_BAAAHT010000003.1"/>
</dbReference>
<proteinExistence type="predicted"/>
<reference evidence="1 2" key="1">
    <citation type="submission" date="2021-01" db="EMBL/GenBank/DDBJ databases">
        <title>Sequencing the genomes of 1000 actinobacteria strains.</title>
        <authorList>
            <person name="Klenk H.-P."/>
        </authorList>
    </citation>
    <scope>NUCLEOTIDE SEQUENCE [LARGE SCALE GENOMIC DNA]</scope>
    <source>
        <strain evidence="1 2">DSM 13057</strain>
    </source>
</reference>
<organism evidence="1 2">
    <name type="scientific">Subtercola frigoramans</name>
    <dbReference type="NCBI Taxonomy" id="120298"/>
    <lineage>
        <taxon>Bacteria</taxon>
        <taxon>Bacillati</taxon>
        <taxon>Actinomycetota</taxon>
        <taxon>Actinomycetes</taxon>
        <taxon>Micrococcales</taxon>
        <taxon>Microbacteriaceae</taxon>
        <taxon>Subtercola</taxon>
    </lineage>
</organism>
<evidence type="ECO:0000313" key="2">
    <source>
        <dbReference type="Proteomes" id="UP000776164"/>
    </source>
</evidence>
<comment type="caution">
    <text evidence="1">The sequence shown here is derived from an EMBL/GenBank/DDBJ whole genome shotgun (WGS) entry which is preliminary data.</text>
</comment>
<protein>
    <recommendedName>
        <fullName evidence="3">Amino acid deaminase</fullName>
    </recommendedName>
</protein>
<dbReference type="Proteomes" id="UP000776164">
    <property type="component" value="Unassembled WGS sequence"/>
</dbReference>
<evidence type="ECO:0000313" key="1">
    <source>
        <dbReference type="EMBL" id="MBM7472961.1"/>
    </source>
</evidence>
<keyword evidence="2" id="KW-1185">Reference proteome</keyword>
<evidence type="ECO:0008006" key="3">
    <source>
        <dbReference type="Google" id="ProtNLM"/>
    </source>
</evidence>
<sequence>MPAPLSFAEQLQRASVALVAAESDADAQRIMRHDTPLLFSQLAADRAAGSFAHWGLSTVIDENLGAPVVGRTLFETLHSLAGLSADWPVGNAGVLHLYGYLLSATVTPYGLKRERWVTEALSSAAGRPSSFVSGRDGTGWLQEVTGALVPILQNPETLEGAVRPRCVVDEFAPDEREEVFRAVYVTGIAGSSAVAYGVLLGGRLRLITAFPVAATAEGWLATVAAEAPRLRYNAVAHELPARSRLAPHRQIRRL</sequence>
<name>A0ABS2L781_9MICO</name>
<gene>
    <name evidence="1" type="ORF">JOE66_002595</name>
</gene>